<accession>A0A2Z4FHI8</accession>
<dbReference type="Proteomes" id="UP000249799">
    <property type="component" value="Chromosome"/>
</dbReference>
<name>A0A2Z4FHI8_9DELT</name>
<gene>
    <name evidence="1" type="ORF">DN745_01705</name>
</gene>
<sequence>MKAVTIVTRFMKVSIIGFGVLKSEDIWGSHIFDQISVTDIRTRLFITLKYSTKRVAAYQTSKRKKSFNNFLLWIYSLNHSHQKKRSPIIIPSQNSRFMETP</sequence>
<proteinExistence type="predicted"/>
<keyword evidence="2" id="KW-1185">Reference proteome</keyword>
<evidence type="ECO:0000313" key="2">
    <source>
        <dbReference type="Proteomes" id="UP000249799"/>
    </source>
</evidence>
<protein>
    <submittedName>
        <fullName evidence="1">Uncharacterized protein</fullName>
    </submittedName>
</protein>
<dbReference type="AlphaFoldDB" id="A0A2Z4FHI8"/>
<reference evidence="1 2" key="1">
    <citation type="submission" date="2018-06" db="EMBL/GenBank/DDBJ databases">
        <title>Lujinxingia sediminis gen. nov. sp. nov., a new facultative anaerobic member of the class Deltaproteobacteria, and proposal of Lujinxingaceae fam. nov.</title>
        <authorList>
            <person name="Guo L.-Y."/>
            <person name="Li C.-M."/>
            <person name="Wang S."/>
            <person name="Du Z.-J."/>
        </authorList>
    </citation>
    <scope>NUCLEOTIDE SEQUENCE [LARGE SCALE GENOMIC DNA]</scope>
    <source>
        <strain evidence="1 2">FA350</strain>
    </source>
</reference>
<evidence type="ECO:0000313" key="1">
    <source>
        <dbReference type="EMBL" id="AWV88116.1"/>
    </source>
</evidence>
<organism evidence="1 2">
    <name type="scientific">Bradymonas sediminis</name>
    <dbReference type="NCBI Taxonomy" id="1548548"/>
    <lineage>
        <taxon>Bacteria</taxon>
        <taxon>Deltaproteobacteria</taxon>
        <taxon>Bradymonadales</taxon>
        <taxon>Bradymonadaceae</taxon>
        <taxon>Bradymonas</taxon>
    </lineage>
</organism>
<dbReference type="KEGG" id="bsed:DN745_01705"/>
<dbReference type="EMBL" id="CP030032">
    <property type="protein sequence ID" value="AWV88116.1"/>
    <property type="molecule type" value="Genomic_DNA"/>
</dbReference>